<dbReference type="Proteomes" id="UP000028045">
    <property type="component" value="Unassembled WGS sequence"/>
</dbReference>
<name>A0A084AMP0_STACB</name>
<evidence type="ECO:0000313" key="4">
    <source>
        <dbReference type="Proteomes" id="UP000028045"/>
    </source>
</evidence>
<evidence type="ECO:0000256" key="1">
    <source>
        <dbReference type="SAM" id="MobiDB-lite"/>
    </source>
</evidence>
<dbReference type="OrthoDB" id="5152093at2759"/>
<keyword evidence="2" id="KW-0732">Signal</keyword>
<proteinExistence type="predicted"/>
<feature type="region of interest" description="Disordered" evidence="1">
    <location>
        <begin position="88"/>
        <end position="107"/>
    </location>
</feature>
<feature type="region of interest" description="Disordered" evidence="1">
    <location>
        <begin position="127"/>
        <end position="147"/>
    </location>
</feature>
<keyword evidence="4" id="KW-1185">Reference proteome</keyword>
<feature type="signal peptide" evidence="2">
    <location>
        <begin position="1"/>
        <end position="18"/>
    </location>
</feature>
<evidence type="ECO:0000313" key="3">
    <source>
        <dbReference type="EMBL" id="KEY66569.1"/>
    </source>
</evidence>
<protein>
    <recommendedName>
        <fullName evidence="5">Granulins domain-containing protein</fullName>
    </recommendedName>
</protein>
<accession>A0A084AMP0</accession>
<organism evidence="3 4">
    <name type="scientific">Stachybotrys chartarum (strain CBS 109288 / IBT 7711)</name>
    <name type="common">Toxic black mold</name>
    <name type="synonym">Stilbospora chartarum</name>
    <dbReference type="NCBI Taxonomy" id="1280523"/>
    <lineage>
        <taxon>Eukaryota</taxon>
        <taxon>Fungi</taxon>
        <taxon>Dikarya</taxon>
        <taxon>Ascomycota</taxon>
        <taxon>Pezizomycotina</taxon>
        <taxon>Sordariomycetes</taxon>
        <taxon>Hypocreomycetidae</taxon>
        <taxon>Hypocreales</taxon>
        <taxon>Stachybotryaceae</taxon>
        <taxon>Stachybotrys</taxon>
    </lineage>
</organism>
<feature type="chain" id="PRO_5001770962" description="Granulins domain-containing protein" evidence="2">
    <location>
        <begin position="19"/>
        <end position="220"/>
    </location>
</feature>
<dbReference type="AlphaFoldDB" id="A0A084AMP0"/>
<dbReference type="HOGENOM" id="CLU_1256759_0_0_1"/>
<sequence length="220" mass="22358">MNDNLLTLLALCVASSFASNPAARQDTPVACQGDNRPCGPICIEASWTCCPDGQIGCPANAFCNQGVGGIYSCCPNGSVCEGVGDPTELPDPGTLTPPSFTASTGGAAEATSGTEAVETTTVSVITEDPTSRWEPSQILPPSSLPTSRNGNETLISASSQDLTSLLAPTSMANITVTTTESTTSLSPTTTVTDSAAVQGFSASKLLGGVIAVLSVLFWYI</sequence>
<evidence type="ECO:0000256" key="2">
    <source>
        <dbReference type="SAM" id="SignalP"/>
    </source>
</evidence>
<dbReference type="EMBL" id="KL648652">
    <property type="protein sequence ID" value="KEY66569.1"/>
    <property type="molecule type" value="Genomic_DNA"/>
</dbReference>
<evidence type="ECO:0008006" key="5">
    <source>
        <dbReference type="Google" id="ProtNLM"/>
    </source>
</evidence>
<reference evidence="3 4" key="1">
    <citation type="journal article" date="2014" name="BMC Genomics">
        <title>Comparative genome sequencing reveals chemotype-specific gene clusters in the toxigenic black mold Stachybotrys.</title>
        <authorList>
            <person name="Semeiks J."/>
            <person name="Borek D."/>
            <person name="Otwinowski Z."/>
            <person name="Grishin N.V."/>
        </authorList>
    </citation>
    <scope>NUCLEOTIDE SEQUENCE [LARGE SCALE GENOMIC DNA]</scope>
    <source>
        <strain evidence="4">CBS 109288 / IBT 7711</strain>
    </source>
</reference>
<gene>
    <name evidence="3" type="ORF">S7711_09413</name>
</gene>